<evidence type="ECO:0000256" key="3">
    <source>
        <dbReference type="SAM" id="Phobius"/>
    </source>
</evidence>
<evidence type="ECO:0000256" key="2">
    <source>
        <dbReference type="ARBA" id="ARBA00022525"/>
    </source>
</evidence>
<dbReference type="GO" id="GO:0051045">
    <property type="term" value="P:negative regulation of membrane protein ectodomain proteolysis"/>
    <property type="evidence" value="ECO:0007669"/>
    <property type="project" value="TreeGrafter"/>
</dbReference>
<feature type="transmembrane region" description="Helical" evidence="3">
    <location>
        <begin position="183"/>
        <end position="200"/>
    </location>
</feature>
<dbReference type="AlphaFoldDB" id="A0A4R4EK08"/>
<dbReference type="Gene3D" id="2.40.50.120">
    <property type="match status" value="1"/>
</dbReference>
<accession>A0A4R4EK08</accession>
<evidence type="ECO:0000313" key="4">
    <source>
        <dbReference type="EMBL" id="TCZ80067.1"/>
    </source>
</evidence>
<dbReference type="PANTHER" id="PTHR11844">
    <property type="entry name" value="METALLOPROTEASE INHIBITOR"/>
    <property type="match status" value="1"/>
</dbReference>
<dbReference type="SUPFAM" id="SSF50242">
    <property type="entry name" value="TIMP-like"/>
    <property type="match status" value="1"/>
</dbReference>
<keyword evidence="5" id="KW-1185">Reference proteome</keyword>
<dbReference type="GO" id="GO:0031012">
    <property type="term" value="C:extracellular matrix"/>
    <property type="evidence" value="ECO:0007669"/>
    <property type="project" value="TreeGrafter"/>
</dbReference>
<dbReference type="EMBL" id="SKFG01000002">
    <property type="protein sequence ID" value="TCZ80067.1"/>
    <property type="molecule type" value="Genomic_DNA"/>
</dbReference>
<keyword evidence="3" id="KW-0812">Transmembrane</keyword>
<evidence type="ECO:0008006" key="6">
    <source>
        <dbReference type="Google" id="ProtNLM"/>
    </source>
</evidence>
<keyword evidence="3" id="KW-0472">Membrane</keyword>
<gene>
    <name evidence="4" type="ORF">E0485_04210</name>
</gene>
<comment type="caution">
    <text evidence="4">The sequence shown here is derived from an EMBL/GenBank/DDBJ whole genome shotgun (WGS) entry which is preliminary data.</text>
</comment>
<keyword evidence="2" id="KW-0964">Secreted</keyword>
<keyword evidence="3" id="KW-1133">Transmembrane helix</keyword>
<dbReference type="OrthoDB" id="8221747at2"/>
<dbReference type="GO" id="GO:0008191">
    <property type="term" value="F:metalloendopeptidase inhibitor activity"/>
    <property type="evidence" value="ECO:0007669"/>
    <property type="project" value="InterPro"/>
</dbReference>
<sequence length="206" mass="22467">MVELKGCLRFVRCISIGVIIAIFSLLFLAFAPATPVYACSCAAPPSVESNLKMKSAIFAGKVVKIENLNTSTIRNSNDPVEVTFDVSKVWKGPAYKHMVITTAESEISCGYEFRLNTEYLIYASSDGDKFTTGLCAGNNKLLNASSDLALLGVGNEQLQDNPLLDTKLHDDQLNEGVSFDTRYIITAIVVVIAIGLLLILRRKRKG</sequence>
<proteinExistence type="predicted"/>
<protein>
    <recommendedName>
        <fullName evidence="6">Tissue inhibitor of metalloproteinase</fullName>
    </recommendedName>
</protein>
<reference evidence="4 5" key="1">
    <citation type="submission" date="2019-03" db="EMBL/GenBank/DDBJ databases">
        <authorList>
            <person name="Kim M.K.M."/>
        </authorList>
    </citation>
    <scope>NUCLEOTIDE SEQUENCE [LARGE SCALE GENOMIC DNA]</scope>
    <source>
        <strain evidence="4 5">18JY21-1</strain>
    </source>
</reference>
<organism evidence="4 5">
    <name type="scientific">Paenibacillus albiflavus</name>
    <dbReference type="NCBI Taxonomy" id="2545760"/>
    <lineage>
        <taxon>Bacteria</taxon>
        <taxon>Bacillati</taxon>
        <taxon>Bacillota</taxon>
        <taxon>Bacilli</taxon>
        <taxon>Bacillales</taxon>
        <taxon>Paenibacillaceae</taxon>
        <taxon>Paenibacillus</taxon>
    </lineage>
</organism>
<dbReference type="InterPro" id="IPR008993">
    <property type="entry name" value="TIMP-like_OB-fold"/>
</dbReference>
<name>A0A4R4EK08_9BACL</name>
<dbReference type="GO" id="GO:0005615">
    <property type="term" value="C:extracellular space"/>
    <property type="evidence" value="ECO:0007669"/>
    <property type="project" value="TreeGrafter"/>
</dbReference>
<evidence type="ECO:0000313" key="5">
    <source>
        <dbReference type="Proteomes" id="UP000295418"/>
    </source>
</evidence>
<dbReference type="GO" id="GO:0002020">
    <property type="term" value="F:protease binding"/>
    <property type="evidence" value="ECO:0007669"/>
    <property type="project" value="TreeGrafter"/>
</dbReference>
<evidence type="ECO:0000256" key="1">
    <source>
        <dbReference type="ARBA" id="ARBA00004613"/>
    </source>
</evidence>
<dbReference type="InterPro" id="IPR001820">
    <property type="entry name" value="TIMP"/>
</dbReference>
<dbReference type="Proteomes" id="UP000295418">
    <property type="component" value="Unassembled WGS sequence"/>
</dbReference>
<comment type="subcellular location">
    <subcellularLocation>
        <location evidence="1">Secreted</location>
    </subcellularLocation>
</comment>
<dbReference type="PANTHER" id="PTHR11844:SF33">
    <property type="entry name" value="TISSUE INHIBITOR OF METALLOPROTEINASE"/>
    <property type="match status" value="1"/>
</dbReference>